<dbReference type="GO" id="GO:0005829">
    <property type="term" value="C:cytosol"/>
    <property type="evidence" value="ECO:0007669"/>
    <property type="project" value="TreeGrafter"/>
</dbReference>
<feature type="modified residue" description="4-aspartylphosphate" evidence="6">
    <location>
        <position position="60"/>
    </location>
</feature>
<gene>
    <name evidence="9" type="ORF">EJ903_00750</name>
</gene>
<dbReference type="RefSeq" id="WP_126611191.1">
    <property type="nucleotide sequence ID" value="NZ_JBHUCY010000008.1"/>
</dbReference>
<evidence type="ECO:0000256" key="7">
    <source>
        <dbReference type="SAM" id="MobiDB-lite"/>
    </source>
</evidence>
<evidence type="ECO:0000313" key="10">
    <source>
        <dbReference type="Proteomes" id="UP000277007"/>
    </source>
</evidence>
<dbReference type="AlphaFoldDB" id="A0A3S0KE93"/>
<evidence type="ECO:0000256" key="6">
    <source>
        <dbReference type="PROSITE-ProRule" id="PRU00169"/>
    </source>
</evidence>
<keyword evidence="3" id="KW-0805">Transcription regulation</keyword>
<evidence type="ECO:0000256" key="2">
    <source>
        <dbReference type="ARBA" id="ARBA00023012"/>
    </source>
</evidence>
<dbReference type="GO" id="GO:0000156">
    <property type="term" value="F:phosphorelay response regulator activity"/>
    <property type="evidence" value="ECO:0007669"/>
    <property type="project" value="TreeGrafter"/>
</dbReference>
<reference evidence="9 10" key="1">
    <citation type="submission" date="2018-12" db="EMBL/GenBank/DDBJ databases">
        <authorList>
            <person name="Yang Y."/>
        </authorList>
    </citation>
    <scope>NUCLEOTIDE SEQUENCE [LARGE SCALE GENOMIC DNA]</scope>
    <source>
        <strain evidence="9 10">L-25-5w-1</strain>
    </source>
</reference>
<dbReference type="OrthoDB" id="8449384at2"/>
<dbReference type="Proteomes" id="UP000277007">
    <property type="component" value="Unassembled WGS sequence"/>
</dbReference>
<dbReference type="GO" id="GO:0000976">
    <property type="term" value="F:transcription cis-regulatory region binding"/>
    <property type="evidence" value="ECO:0007669"/>
    <property type="project" value="TreeGrafter"/>
</dbReference>
<dbReference type="SUPFAM" id="SSF52172">
    <property type="entry name" value="CheY-like"/>
    <property type="match status" value="1"/>
</dbReference>
<dbReference type="InterPro" id="IPR011006">
    <property type="entry name" value="CheY-like_superfamily"/>
</dbReference>
<dbReference type="PROSITE" id="PS50110">
    <property type="entry name" value="RESPONSE_REGULATORY"/>
    <property type="match status" value="1"/>
</dbReference>
<dbReference type="SMART" id="SM00448">
    <property type="entry name" value="REC"/>
    <property type="match status" value="1"/>
</dbReference>
<protein>
    <submittedName>
        <fullName evidence="9">Response regulator</fullName>
    </submittedName>
</protein>
<dbReference type="CDD" id="cd00156">
    <property type="entry name" value="REC"/>
    <property type="match status" value="1"/>
</dbReference>
<feature type="region of interest" description="Disordered" evidence="7">
    <location>
        <begin position="328"/>
        <end position="356"/>
    </location>
</feature>
<accession>A0A3S0KE93</accession>
<proteinExistence type="predicted"/>
<dbReference type="PANTHER" id="PTHR48111:SF1">
    <property type="entry name" value="TWO-COMPONENT RESPONSE REGULATOR ORR33"/>
    <property type="match status" value="1"/>
</dbReference>
<dbReference type="EMBL" id="RXMA01000001">
    <property type="protein sequence ID" value="RTR24338.1"/>
    <property type="molecule type" value="Genomic_DNA"/>
</dbReference>
<keyword evidence="5" id="KW-0804">Transcription</keyword>
<dbReference type="GO" id="GO:0032993">
    <property type="term" value="C:protein-DNA complex"/>
    <property type="evidence" value="ECO:0007669"/>
    <property type="project" value="TreeGrafter"/>
</dbReference>
<dbReference type="GO" id="GO:0006355">
    <property type="term" value="P:regulation of DNA-templated transcription"/>
    <property type="evidence" value="ECO:0007669"/>
    <property type="project" value="TreeGrafter"/>
</dbReference>
<keyword evidence="4" id="KW-0238">DNA-binding</keyword>
<keyword evidence="10" id="KW-1185">Reference proteome</keyword>
<dbReference type="Gene3D" id="3.40.50.2300">
    <property type="match status" value="1"/>
</dbReference>
<dbReference type="InterPro" id="IPR039420">
    <property type="entry name" value="WalR-like"/>
</dbReference>
<sequence>MPDYDFSQVDAAIIDPQMNTARVFRDVLARMSFRRIELFDSVKAAIGLMSAGTPDLILVDADGEGDEAFRFIRALRNEPGVPNPFTGLIVTTWAPTPALLGRVANVGADDLLLKPVSPKQVKERVVALIEARKGFVITADYTGPDRRKAPREGAQVPVLDAPNTLRMKATGQWSHAAVRPLMAEAIAFVVEQKRIRASIQVAFLAEFAKPGLLRPVAERSALDHIGRIGGFIDDLLRRLPEDGSLAHVETVAKSVKRLADKLRAHAEQGAIDSDDVEQLQTLSRALMQGVDPDRSLGDMTREVTTAVTGYRNRLEQMAQAKAAALAVQAAPPPAEDGAAAPPTAGAGAAQPQASAP</sequence>
<evidence type="ECO:0000256" key="4">
    <source>
        <dbReference type="ARBA" id="ARBA00023125"/>
    </source>
</evidence>
<evidence type="ECO:0000256" key="5">
    <source>
        <dbReference type="ARBA" id="ARBA00023163"/>
    </source>
</evidence>
<dbReference type="PANTHER" id="PTHR48111">
    <property type="entry name" value="REGULATOR OF RPOS"/>
    <property type="match status" value="1"/>
</dbReference>
<organism evidence="9 10">
    <name type="scientific">Azospirillum griseum</name>
    <dbReference type="NCBI Taxonomy" id="2496639"/>
    <lineage>
        <taxon>Bacteria</taxon>
        <taxon>Pseudomonadati</taxon>
        <taxon>Pseudomonadota</taxon>
        <taxon>Alphaproteobacteria</taxon>
        <taxon>Rhodospirillales</taxon>
        <taxon>Azospirillaceae</taxon>
        <taxon>Azospirillum</taxon>
    </lineage>
</organism>
<comment type="caution">
    <text evidence="9">The sequence shown here is derived from an EMBL/GenBank/DDBJ whole genome shotgun (WGS) entry which is preliminary data.</text>
</comment>
<evidence type="ECO:0000313" key="9">
    <source>
        <dbReference type="EMBL" id="RTR24338.1"/>
    </source>
</evidence>
<feature type="domain" description="Response regulatory" evidence="8">
    <location>
        <begin position="10"/>
        <end position="129"/>
    </location>
</feature>
<name>A0A3S0KE93_9PROT</name>
<keyword evidence="1 6" id="KW-0597">Phosphoprotein</keyword>
<evidence type="ECO:0000256" key="3">
    <source>
        <dbReference type="ARBA" id="ARBA00023015"/>
    </source>
</evidence>
<keyword evidence="2" id="KW-0902">Two-component regulatory system</keyword>
<evidence type="ECO:0000259" key="8">
    <source>
        <dbReference type="PROSITE" id="PS50110"/>
    </source>
</evidence>
<dbReference type="InterPro" id="IPR001789">
    <property type="entry name" value="Sig_transdc_resp-reg_receiver"/>
</dbReference>
<dbReference type="Pfam" id="PF00072">
    <property type="entry name" value="Response_reg"/>
    <property type="match status" value="1"/>
</dbReference>
<evidence type="ECO:0000256" key="1">
    <source>
        <dbReference type="ARBA" id="ARBA00022553"/>
    </source>
</evidence>